<keyword evidence="11" id="KW-1185">Reference proteome</keyword>
<protein>
    <recommendedName>
        <fullName evidence="6">Ribosome biogenesis protein ERB1</fullName>
    </recommendedName>
    <alternativeName>
        <fullName evidence="6">Eukaryotic ribosome biogenesis protein 1</fullName>
    </alternativeName>
</protein>
<evidence type="ECO:0000313" key="11">
    <source>
        <dbReference type="Proteomes" id="UP000765509"/>
    </source>
</evidence>
<comment type="subunit">
    <text evidence="6">Component of the NOP7 complex, composed of ERB1, NOP7 and YTM1. Within the NOP7 complex ERB1 appears to interact directly with NOP7 and YTM1. The NOP7 complex also associates with the 66S pre-ribosome.</text>
</comment>
<dbReference type="Proteomes" id="UP000765509">
    <property type="component" value="Unassembled WGS sequence"/>
</dbReference>
<proteinExistence type="inferred from homology"/>
<comment type="similarity">
    <text evidence="6">Belongs to the WD repeat BOP1/ERB1 family.</text>
</comment>
<dbReference type="HAMAP" id="MF_03027">
    <property type="entry name" value="BOP1"/>
    <property type="match status" value="1"/>
</dbReference>
<evidence type="ECO:0000256" key="6">
    <source>
        <dbReference type="HAMAP-Rule" id="MF_03027"/>
    </source>
</evidence>
<organism evidence="10 11">
    <name type="scientific">Austropuccinia psidii MF-1</name>
    <dbReference type="NCBI Taxonomy" id="1389203"/>
    <lineage>
        <taxon>Eukaryota</taxon>
        <taxon>Fungi</taxon>
        <taxon>Dikarya</taxon>
        <taxon>Basidiomycota</taxon>
        <taxon>Pucciniomycotina</taxon>
        <taxon>Pucciniomycetes</taxon>
        <taxon>Pucciniales</taxon>
        <taxon>Sphaerophragmiaceae</taxon>
        <taxon>Austropuccinia</taxon>
    </lineage>
</organism>
<feature type="region of interest" description="Disordered" evidence="8">
    <location>
        <begin position="1"/>
        <end position="162"/>
    </location>
</feature>
<evidence type="ECO:0000256" key="5">
    <source>
        <dbReference type="ARBA" id="ARBA00023242"/>
    </source>
</evidence>
<feature type="compositionally biased region" description="Polar residues" evidence="8">
    <location>
        <begin position="60"/>
        <end position="79"/>
    </location>
</feature>
<dbReference type="EMBL" id="AVOT02000423">
    <property type="protein sequence ID" value="MBW0462812.1"/>
    <property type="molecule type" value="Genomic_DNA"/>
</dbReference>
<feature type="compositionally biased region" description="Acidic residues" evidence="8">
    <location>
        <begin position="141"/>
        <end position="150"/>
    </location>
</feature>
<evidence type="ECO:0000256" key="3">
    <source>
        <dbReference type="ARBA" id="ARBA00022574"/>
    </source>
</evidence>
<gene>
    <name evidence="6" type="primary">ERB1</name>
    <name evidence="10" type="ORF">O181_002527</name>
</gene>
<dbReference type="OrthoDB" id="5571054at2759"/>
<dbReference type="GO" id="GO:0005654">
    <property type="term" value="C:nucleoplasm"/>
    <property type="evidence" value="ECO:0007669"/>
    <property type="project" value="UniProtKB-SubCell"/>
</dbReference>
<dbReference type="InterPro" id="IPR015943">
    <property type="entry name" value="WD40/YVTN_repeat-like_dom_sf"/>
</dbReference>
<dbReference type="PANTHER" id="PTHR17605">
    <property type="entry name" value="RIBOSOME BIOGENESIS PROTEIN BOP1 BLOCK OF PROLIFERATION 1 PROTEIN"/>
    <property type="match status" value="1"/>
</dbReference>
<dbReference type="Pfam" id="PF08145">
    <property type="entry name" value="BOP1NT"/>
    <property type="match status" value="1"/>
</dbReference>
<evidence type="ECO:0000256" key="4">
    <source>
        <dbReference type="ARBA" id="ARBA00022737"/>
    </source>
</evidence>
<keyword evidence="5 6" id="KW-0539">Nucleus</keyword>
<comment type="function">
    <text evidence="6">Component of the NOP7 complex, which is required for maturation of the 25S and 5.8S ribosomal RNAs and formation of the 60S ribosome.</text>
</comment>
<comment type="caution">
    <text evidence="10">The sequence shown here is derived from an EMBL/GenBank/DDBJ whole genome shotgun (WGS) entry which is preliminary data.</text>
</comment>
<keyword evidence="2 6" id="KW-0698">rRNA processing</keyword>
<dbReference type="PANTHER" id="PTHR17605:SF0">
    <property type="entry name" value="RIBOSOME BIOGENESIS PROTEIN BOP1"/>
    <property type="match status" value="1"/>
</dbReference>
<dbReference type="InterPro" id="IPR036322">
    <property type="entry name" value="WD40_repeat_dom_sf"/>
</dbReference>
<evidence type="ECO:0000256" key="7">
    <source>
        <dbReference type="PROSITE-ProRule" id="PRU00221"/>
    </source>
</evidence>
<dbReference type="FunFam" id="2.130.10.10:FF:000576">
    <property type="entry name" value="Ribosome biogenesis protein ERB1"/>
    <property type="match status" value="1"/>
</dbReference>
<dbReference type="GO" id="GO:0030687">
    <property type="term" value="C:preribosome, large subunit precursor"/>
    <property type="evidence" value="ECO:0007669"/>
    <property type="project" value="UniProtKB-UniRule"/>
</dbReference>
<evidence type="ECO:0000256" key="2">
    <source>
        <dbReference type="ARBA" id="ARBA00022552"/>
    </source>
</evidence>
<feature type="compositionally biased region" description="Acidic residues" evidence="8">
    <location>
        <begin position="108"/>
        <end position="134"/>
    </location>
</feature>
<evidence type="ECO:0000259" key="9">
    <source>
        <dbReference type="SMART" id="SM01035"/>
    </source>
</evidence>
<reference evidence="10" key="1">
    <citation type="submission" date="2021-03" db="EMBL/GenBank/DDBJ databases">
        <title>Draft genome sequence of rust myrtle Austropuccinia psidii MF-1, a brazilian biotype.</title>
        <authorList>
            <person name="Quecine M.C."/>
            <person name="Pachon D.M.R."/>
            <person name="Bonatelli M.L."/>
            <person name="Correr F.H."/>
            <person name="Franceschini L.M."/>
            <person name="Leite T.F."/>
            <person name="Margarido G.R.A."/>
            <person name="Almeida C.A."/>
            <person name="Ferrarezi J.A."/>
            <person name="Labate C.A."/>
        </authorList>
    </citation>
    <scope>NUCLEOTIDE SEQUENCE</scope>
    <source>
        <strain evidence="10">MF-1</strain>
    </source>
</reference>
<dbReference type="InterPro" id="IPR028598">
    <property type="entry name" value="BOP1/Erb1"/>
</dbReference>
<evidence type="ECO:0000256" key="1">
    <source>
        <dbReference type="ARBA" id="ARBA00022517"/>
    </source>
</evidence>
<dbReference type="GO" id="GO:0043021">
    <property type="term" value="F:ribonucleoprotein complex binding"/>
    <property type="evidence" value="ECO:0007669"/>
    <property type="project" value="UniProtKB-UniRule"/>
</dbReference>
<keyword evidence="4" id="KW-0677">Repeat</keyword>
<dbReference type="PROSITE" id="PS50082">
    <property type="entry name" value="WD_REPEATS_2"/>
    <property type="match status" value="2"/>
</dbReference>
<dbReference type="GO" id="GO:0070545">
    <property type="term" value="C:PeBoW complex"/>
    <property type="evidence" value="ECO:0007669"/>
    <property type="project" value="TreeGrafter"/>
</dbReference>
<comment type="subcellular location">
    <subcellularLocation>
        <location evidence="6">Nucleus</location>
        <location evidence="6">Nucleolus</location>
    </subcellularLocation>
    <subcellularLocation>
        <location evidence="6">Nucleus</location>
        <location evidence="6">Nucleoplasm</location>
    </subcellularLocation>
</comment>
<accession>A0A9Q3BCY8</accession>
<evidence type="ECO:0000313" key="10">
    <source>
        <dbReference type="EMBL" id="MBW0462812.1"/>
    </source>
</evidence>
<dbReference type="SMART" id="SM00320">
    <property type="entry name" value="WD40"/>
    <property type="match status" value="6"/>
</dbReference>
<sequence length="845" mass="95083">MKPLQPKASSDQNINSANKSSKSRKRKSSNNYQSIKPIPDSQVESKEKTDEKNDGLLRGNNLNQTKETSNGLIDGQSFQDFDDEDPIPEISLSDQEENGNFVGSDNQVQEEEEEEEEDDDDESEYPSDDVDDAELGSLLDDSTDDDDSPQELDTLIARSSSKPIEVDSKIASDPTFIPKKDTGFMSRARSKPSAFVQGVKINVWDDIEPGYGSESSTEEVSNRIGNIPAHFYDDMPHIGYDINGQKILRPAKGDELDKFLAGIEDPSSWTSVQDKLLQKDVKLTDEELEIIHKLAKAENPDAEFDPYEPTVEFFTGKDKQMNMPLSGKPEPKRRFIPSKWEHKKVMKIVRAIRQGRIVPNKPKVEKPQFYGIWSSEDQPRAMGPMYMPAPKLKLPSHIESYNPPAEYLFDEDERKAWEQADPSDRKIDFIPAKHPSLRLVPAYSDFVQQRFDRCLDLYLAPRMLRRRPKLDISDPSELLPKLPSPKDLRPFPSVCAIKYIHENGTRIRTLSIDPSGMWVATGSDDGQVRVWECKVGRCAFKWNLGINDSKPVYSLEWCPDPRKCLLSAVVSGTIYLLCPLGVISPALAEDTINAVHMGFTTATDGPTVSAAKWARAAQADRDRGVLVEVAVPGVPKQVTWHKRGDYFASVAPDAGSQSVLIHQLSRHQTQSPFRKSKGTIQKVAFHPIKPYLFVATQQYIRLYDLMAQTLIKTLQPGVRWISSLDVHPMGDNVIVGSYDKRLVWHDMDLSERPFKTLRYHEKAIRSVAFSTKFPLFFSASDDGTIQIFHSTVYSDLMMNPLIVPLKVLKGHVVTNSLGVLEAKWHPTEPWVVSVGADGVGRLWCA</sequence>
<dbReference type="SMART" id="SM01035">
    <property type="entry name" value="BOP1NT"/>
    <property type="match status" value="1"/>
</dbReference>
<feature type="repeat" description="WD" evidence="7">
    <location>
        <begin position="757"/>
        <end position="788"/>
    </location>
</feature>
<dbReference type="InterPro" id="IPR001680">
    <property type="entry name" value="WD40_rpt"/>
</dbReference>
<keyword evidence="3 7" id="KW-0853">WD repeat</keyword>
<feature type="repeat" description="WD" evidence="7">
    <location>
        <begin position="500"/>
        <end position="532"/>
    </location>
</feature>
<keyword evidence="1 6" id="KW-0690">Ribosome biogenesis</keyword>
<dbReference type="Pfam" id="PF00400">
    <property type="entry name" value="WD40"/>
    <property type="match status" value="3"/>
</dbReference>
<dbReference type="PROSITE" id="PS50294">
    <property type="entry name" value="WD_REPEATS_REGION"/>
    <property type="match status" value="1"/>
</dbReference>
<dbReference type="AlphaFoldDB" id="A0A9Q3BCY8"/>
<dbReference type="InterPro" id="IPR012953">
    <property type="entry name" value="BOP1_N_dom"/>
</dbReference>
<dbReference type="SUPFAM" id="SSF50978">
    <property type="entry name" value="WD40 repeat-like"/>
    <property type="match status" value="1"/>
</dbReference>
<dbReference type="Gene3D" id="2.130.10.10">
    <property type="entry name" value="YVTN repeat-like/Quinoprotein amine dehydrogenase"/>
    <property type="match status" value="1"/>
</dbReference>
<feature type="compositionally biased region" description="Basic and acidic residues" evidence="8">
    <location>
        <begin position="43"/>
        <end position="55"/>
    </location>
</feature>
<evidence type="ECO:0000256" key="8">
    <source>
        <dbReference type="SAM" id="MobiDB-lite"/>
    </source>
</evidence>
<dbReference type="GO" id="GO:0000463">
    <property type="term" value="P:maturation of LSU-rRNA from tricistronic rRNA transcript (SSU-rRNA, 5.8S rRNA, LSU-rRNA)"/>
    <property type="evidence" value="ECO:0007669"/>
    <property type="project" value="UniProtKB-UniRule"/>
</dbReference>
<dbReference type="GO" id="GO:0000466">
    <property type="term" value="P:maturation of 5.8S rRNA from tricistronic rRNA transcript (SSU-rRNA, 5.8S rRNA, LSU-rRNA)"/>
    <property type="evidence" value="ECO:0007669"/>
    <property type="project" value="UniProtKB-UniRule"/>
</dbReference>
<name>A0A9Q3BCY8_9BASI</name>
<feature type="domain" description="BOP1 N-terminal" evidence="9">
    <location>
        <begin position="232"/>
        <end position="492"/>
    </location>
</feature>